<dbReference type="Gene3D" id="1.10.3720.10">
    <property type="entry name" value="MetI-like"/>
    <property type="match status" value="1"/>
</dbReference>
<accession>A7VQW3</accession>
<gene>
    <name evidence="10" type="ORF">CH238_06440</name>
    <name evidence="9" type="ORF">CLOLEP_00945</name>
</gene>
<dbReference type="Proteomes" id="UP000003490">
    <property type="component" value="Unassembled WGS sequence"/>
</dbReference>
<dbReference type="EMBL" id="ABCB02000016">
    <property type="protein sequence ID" value="EDO62085.1"/>
    <property type="molecule type" value="Genomic_DNA"/>
</dbReference>
<evidence type="ECO:0000313" key="12">
    <source>
        <dbReference type="Proteomes" id="UP000220611"/>
    </source>
</evidence>
<dbReference type="AlphaFoldDB" id="A7VQW3"/>
<evidence type="ECO:0000313" key="11">
    <source>
        <dbReference type="Proteomes" id="UP000003490"/>
    </source>
</evidence>
<name>A7VQW3_9FIRM</name>
<feature type="transmembrane region" description="Helical" evidence="7">
    <location>
        <begin position="122"/>
        <end position="146"/>
    </location>
</feature>
<evidence type="ECO:0000256" key="1">
    <source>
        <dbReference type="ARBA" id="ARBA00004651"/>
    </source>
</evidence>
<feature type="transmembrane region" description="Helical" evidence="7">
    <location>
        <begin position="152"/>
        <end position="176"/>
    </location>
</feature>
<dbReference type="InterPro" id="IPR000515">
    <property type="entry name" value="MetI-like"/>
</dbReference>
<reference evidence="9 11" key="1">
    <citation type="submission" date="2007-08" db="EMBL/GenBank/DDBJ databases">
        <title>Draft genome sequence of Clostridium leptum (DSM 753).</title>
        <authorList>
            <person name="Sudarsanam P."/>
            <person name="Ley R."/>
            <person name="Guruge J."/>
            <person name="Turnbaugh P.J."/>
            <person name="Mahowald M."/>
            <person name="Liep D."/>
            <person name="Gordon J."/>
        </authorList>
    </citation>
    <scope>NUCLEOTIDE SEQUENCE [LARGE SCALE GENOMIC DNA]</scope>
    <source>
        <strain evidence="9 11">DSM 753</strain>
    </source>
</reference>
<dbReference type="Pfam" id="PF00528">
    <property type="entry name" value="BPD_transp_1"/>
    <property type="match status" value="1"/>
</dbReference>
<sequence>MRKGGSNLNKKLRKWFRGLTAGKAVHFLLALLWFGLTLFPLYFTVVSSLKLDNEIWDTMFQLPSIPQWENYFKAAETAGILSAIVNSVVISLGSVAIMIVCVMMSSYVIARRLIKRAKALNLYLLAALMIPLQGAIVPIVQMVGAVGGKNNFFVLMLIYVGLNISISSFILVGYIGGISREIDEAAAIDGCNLFQTIFRIIFPISMPGVATAAIVGFLNVYNELPIANVILTKTENRTISVALLAFQGDYQTSLSLIFASIVIVIIPILIFYLLCQEKVEHGLASGAIKG</sequence>
<comment type="subcellular location">
    <subcellularLocation>
        <location evidence="1 7">Cell membrane</location>
        <topology evidence="1 7">Multi-pass membrane protein</topology>
    </subcellularLocation>
</comment>
<dbReference type="SUPFAM" id="SSF161098">
    <property type="entry name" value="MetI-like"/>
    <property type="match status" value="1"/>
</dbReference>
<evidence type="ECO:0000313" key="10">
    <source>
        <dbReference type="EMBL" id="PEQ25072.1"/>
    </source>
</evidence>
<dbReference type="GO" id="GO:0005886">
    <property type="term" value="C:plasma membrane"/>
    <property type="evidence" value="ECO:0007669"/>
    <property type="project" value="UniProtKB-SubCell"/>
</dbReference>
<dbReference type="Proteomes" id="UP000220611">
    <property type="component" value="Unassembled WGS sequence"/>
</dbReference>
<feature type="domain" description="ABC transmembrane type-1" evidence="8">
    <location>
        <begin position="84"/>
        <end position="275"/>
    </location>
</feature>
<evidence type="ECO:0000256" key="6">
    <source>
        <dbReference type="ARBA" id="ARBA00023136"/>
    </source>
</evidence>
<dbReference type="PANTHER" id="PTHR32243:SF24">
    <property type="entry name" value="DIACETYLCHITOBIOSE UPTAKE SYSTEM PERMEASE PROTEIN NGCG"/>
    <property type="match status" value="1"/>
</dbReference>
<comment type="similarity">
    <text evidence="7">Belongs to the binding-protein-dependent transport system permease family.</text>
</comment>
<evidence type="ECO:0000256" key="7">
    <source>
        <dbReference type="RuleBase" id="RU363032"/>
    </source>
</evidence>
<dbReference type="PANTHER" id="PTHR32243">
    <property type="entry name" value="MALTOSE TRANSPORT SYSTEM PERMEASE-RELATED"/>
    <property type="match status" value="1"/>
</dbReference>
<evidence type="ECO:0000256" key="5">
    <source>
        <dbReference type="ARBA" id="ARBA00022989"/>
    </source>
</evidence>
<protein>
    <submittedName>
        <fullName evidence="9">ABC transporter, permease protein</fullName>
    </submittedName>
    <submittedName>
        <fullName evidence="10">Carbohydrate ABC transporter permease</fullName>
    </submittedName>
</protein>
<proteinExistence type="inferred from homology"/>
<dbReference type="CDD" id="cd06261">
    <property type="entry name" value="TM_PBP2"/>
    <property type="match status" value="1"/>
</dbReference>
<feature type="transmembrane region" description="Helical" evidence="7">
    <location>
        <begin position="88"/>
        <end position="110"/>
    </location>
</feature>
<organism evidence="9 11">
    <name type="scientific">[Clostridium] leptum DSM 753</name>
    <dbReference type="NCBI Taxonomy" id="428125"/>
    <lineage>
        <taxon>Bacteria</taxon>
        <taxon>Bacillati</taxon>
        <taxon>Bacillota</taxon>
        <taxon>Clostridia</taxon>
        <taxon>Eubacteriales</taxon>
        <taxon>Oscillospiraceae</taxon>
        <taxon>Oscillospiraceae incertae sedis</taxon>
    </lineage>
</organism>
<dbReference type="InterPro" id="IPR050901">
    <property type="entry name" value="BP-dep_ABC_trans_perm"/>
</dbReference>
<evidence type="ECO:0000256" key="4">
    <source>
        <dbReference type="ARBA" id="ARBA00022692"/>
    </source>
</evidence>
<feature type="transmembrane region" description="Helical" evidence="7">
    <location>
        <begin position="21"/>
        <end position="43"/>
    </location>
</feature>
<dbReference type="GO" id="GO:0055085">
    <property type="term" value="P:transmembrane transport"/>
    <property type="evidence" value="ECO:0007669"/>
    <property type="project" value="InterPro"/>
</dbReference>
<keyword evidence="2 7" id="KW-0813">Transport</keyword>
<reference evidence="10 12" key="3">
    <citation type="submission" date="2017-07" db="EMBL/GenBank/DDBJ databases">
        <title>Prevalence of linear plasmids in Cutibacterium (Propionibacterium) acnes isolates obtained from prostatic tissue.</title>
        <authorList>
            <person name="Davidsson S."/>
            <person name="Carlsson J."/>
            <person name="Molling P."/>
            <person name="Andren O."/>
            <person name="Andersson S.-O."/>
            <person name="Brzuszkiewicz E."/>
            <person name="Poehlein A."/>
            <person name="Al-Zeer M."/>
            <person name="Brinkmann V."/>
            <person name="Scavenius C."/>
            <person name="Nazipi S."/>
            <person name="Soderquist B."/>
            <person name="Bruggemann H."/>
        </authorList>
    </citation>
    <scope>NUCLEOTIDE SEQUENCE [LARGE SCALE GENOMIC DNA]</scope>
    <source>
        <strain evidence="10 12">DSM 753</strain>
    </source>
</reference>
<feature type="transmembrane region" description="Helical" evidence="7">
    <location>
        <begin position="254"/>
        <end position="275"/>
    </location>
</feature>
<evidence type="ECO:0000313" key="9">
    <source>
        <dbReference type="EMBL" id="EDO62085.1"/>
    </source>
</evidence>
<evidence type="ECO:0000256" key="2">
    <source>
        <dbReference type="ARBA" id="ARBA00022448"/>
    </source>
</evidence>
<keyword evidence="6 7" id="KW-0472">Membrane</keyword>
<dbReference type="InterPro" id="IPR035906">
    <property type="entry name" value="MetI-like_sf"/>
</dbReference>
<dbReference type="eggNOG" id="COG0395">
    <property type="taxonomic scope" value="Bacteria"/>
</dbReference>
<feature type="transmembrane region" description="Helical" evidence="7">
    <location>
        <begin position="197"/>
        <end position="221"/>
    </location>
</feature>
<dbReference type="EMBL" id="NOXF01000003">
    <property type="protein sequence ID" value="PEQ25072.1"/>
    <property type="molecule type" value="Genomic_DNA"/>
</dbReference>
<keyword evidence="5 7" id="KW-1133">Transmembrane helix</keyword>
<evidence type="ECO:0000256" key="3">
    <source>
        <dbReference type="ARBA" id="ARBA00022475"/>
    </source>
</evidence>
<keyword evidence="12" id="KW-1185">Reference proteome</keyword>
<keyword evidence="4 7" id="KW-0812">Transmembrane</keyword>
<dbReference type="PROSITE" id="PS50928">
    <property type="entry name" value="ABC_TM1"/>
    <property type="match status" value="1"/>
</dbReference>
<evidence type="ECO:0000259" key="8">
    <source>
        <dbReference type="PROSITE" id="PS50928"/>
    </source>
</evidence>
<reference evidence="9 11" key="2">
    <citation type="submission" date="2007-08" db="EMBL/GenBank/DDBJ databases">
        <authorList>
            <person name="Fulton L."/>
            <person name="Clifton S."/>
            <person name="Fulton B."/>
            <person name="Xu J."/>
            <person name="Minx P."/>
            <person name="Pepin K.H."/>
            <person name="Johnson M."/>
            <person name="Thiruvilangam P."/>
            <person name="Bhonagiri V."/>
            <person name="Nash W.E."/>
            <person name="Wang C."/>
            <person name="Mardis E.R."/>
            <person name="Wilson R.K."/>
        </authorList>
    </citation>
    <scope>NUCLEOTIDE SEQUENCE [LARGE SCALE GENOMIC DNA]</scope>
    <source>
        <strain evidence="9 11">DSM 753</strain>
    </source>
</reference>
<comment type="caution">
    <text evidence="9">The sequence shown here is derived from an EMBL/GenBank/DDBJ whole genome shotgun (WGS) entry which is preliminary data.</text>
</comment>
<keyword evidence="3" id="KW-1003">Cell membrane</keyword>
<dbReference type="HOGENOM" id="CLU_016047_1_2_9"/>